<keyword evidence="3" id="KW-0249">Electron transport</keyword>
<dbReference type="Proteomes" id="UP000233786">
    <property type="component" value="Unassembled WGS sequence"/>
</dbReference>
<dbReference type="Gene3D" id="3.40.30.10">
    <property type="entry name" value="Glutaredoxin"/>
    <property type="match status" value="1"/>
</dbReference>
<dbReference type="GO" id="GO:0015035">
    <property type="term" value="F:protein-disulfide reductase activity"/>
    <property type="evidence" value="ECO:0007669"/>
    <property type="project" value="UniProtKB-UniRule"/>
</dbReference>
<accession>A0A2N3Y9X5</accession>
<dbReference type="STRING" id="994479.GCA_000194155_00243"/>
<evidence type="ECO:0000256" key="6">
    <source>
        <dbReference type="NCBIfam" id="TIGR01068"/>
    </source>
</evidence>
<dbReference type="InterPro" id="IPR017937">
    <property type="entry name" value="Thioredoxin_CS"/>
</dbReference>
<dbReference type="PROSITE" id="PS51352">
    <property type="entry name" value="THIOREDOXIN_2"/>
    <property type="match status" value="1"/>
</dbReference>
<dbReference type="PROSITE" id="PS00194">
    <property type="entry name" value="THIOREDOXIN_1"/>
    <property type="match status" value="1"/>
</dbReference>
<comment type="similarity">
    <text evidence="1">Belongs to the thioredoxin family.</text>
</comment>
<feature type="domain" description="Thioredoxin" evidence="7">
    <location>
        <begin position="34"/>
        <end position="162"/>
    </location>
</feature>
<keyword evidence="5" id="KW-0676">Redox-active center</keyword>
<dbReference type="GO" id="GO:0006950">
    <property type="term" value="P:response to stress"/>
    <property type="evidence" value="ECO:0007669"/>
    <property type="project" value="UniProtKB-ARBA"/>
</dbReference>
<dbReference type="AlphaFoldDB" id="A0A2N3Y9X5"/>
<dbReference type="GO" id="GO:0045454">
    <property type="term" value="P:cell redox homeostasis"/>
    <property type="evidence" value="ECO:0007669"/>
    <property type="project" value="TreeGrafter"/>
</dbReference>
<evidence type="ECO:0000256" key="2">
    <source>
        <dbReference type="ARBA" id="ARBA00022448"/>
    </source>
</evidence>
<evidence type="ECO:0000256" key="3">
    <source>
        <dbReference type="ARBA" id="ARBA00022982"/>
    </source>
</evidence>
<gene>
    <name evidence="8" type="ORF">A8926_7911</name>
</gene>
<dbReference type="InterPro" id="IPR036249">
    <property type="entry name" value="Thioredoxin-like_sf"/>
</dbReference>
<keyword evidence="4" id="KW-1015">Disulfide bond</keyword>
<evidence type="ECO:0000313" key="9">
    <source>
        <dbReference type="Proteomes" id="UP000233786"/>
    </source>
</evidence>
<evidence type="ECO:0000313" key="8">
    <source>
        <dbReference type="EMBL" id="PKW19724.1"/>
    </source>
</evidence>
<keyword evidence="2" id="KW-0813">Transport</keyword>
<keyword evidence="9" id="KW-1185">Reference proteome</keyword>
<dbReference type="EMBL" id="PJNB01000001">
    <property type="protein sequence ID" value="PKW19724.1"/>
    <property type="molecule type" value="Genomic_DNA"/>
</dbReference>
<dbReference type="GO" id="GO:0005829">
    <property type="term" value="C:cytosol"/>
    <property type="evidence" value="ECO:0007669"/>
    <property type="project" value="TreeGrafter"/>
</dbReference>
<proteinExistence type="inferred from homology"/>
<dbReference type="Pfam" id="PF14561">
    <property type="entry name" value="TPR_20"/>
    <property type="match status" value="1"/>
</dbReference>
<sequence length="321" mass="34039">MTRPDPRQNAAALSAAMAGAVDLSALKNRAEATARAATQAPAANGGSDAGSATAAVIDVTEATFQAEVVEKSMQVPVVVDLWATWCGPCKQLSPVLERLAREANGAWVLAKIDVDANPRIAQLFQVQSVPTVIAIAGGQPVDAFAGALPEPQIRQWIDSLLNALRDQMPGIRAAEEGVEPAAEVPEDPRFTAAEDALERGDYAAAEDAYQQILASEPNNEQAKAALSQVRFTARAEQADPAAIERADAAPEDIDAQLAAADAEVAVGRVAEGFDRLIRAVKRTSGDDRDRIRRHLIEMFEVFPEGDDRVAAARRALASALF</sequence>
<dbReference type="InterPro" id="IPR005746">
    <property type="entry name" value="Thioredoxin"/>
</dbReference>
<dbReference type="SUPFAM" id="SSF52833">
    <property type="entry name" value="Thioredoxin-like"/>
    <property type="match status" value="1"/>
</dbReference>
<dbReference type="CDD" id="cd02956">
    <property type="entry name" value="ybbN"/>
    <property type="match status" value="1"/>
</dbReference>
<evidence type="ECO:0000256" key="5">
    <source>
        <dbReference type="ARBA" id="ARBA00023284"/>
    </source>
</evidence>
<dbReference type="InterPro" id="IPR013766">
    <property type="entry name" value="Thioredoxin_domain"/>
</dbReference>
<dbReference type="InterPro" id="IPR011990">
    <property type="entry name" value="TPR-like_helical_dom_sf"/>
</dbReference>
<organism evidence="8 9">
    <name type="scientific">Saccharopolyspora spinosa</name>
    <dbReference type="NCBI Taxonomy" id="60894"/>
    <lineage>
        <taxon>Bacteria</taxon>
        <taxon>Bacillati</taxon>
        <taxon>Actinomycetota</taxon>
        <taxon>Actinomycetes</taxon>
        <taxon>Pseudonocardiales</taxon>
        <taxon>Pseudonocardiaceae</taxon>
        <taxon>Saccharopolyspora</taxon>
    </lineage>
</organism>
<evidence type="ECO:0000256" key="1">
    <source>
        <dbReference type="ARBA" id="ARBA00008987"/>
    </source>
</evidence>
<dbReference type="NCBIfam" id="TIGR01068">
    <property type="entry name" value="thioredoxin"/>
    <property type="match status" value="1"/>
</dbReference>
<comment type="caution">
    <text evidence="8">The sequence shown here is derived from an EMBL/GenBank/DDBJ whole genome shotgun (WGS) entry which is preliminary data.</text>
</comment>
<dbReference type="PANTHER" id="PTHR45663:SF11">
    <property type="entry name" value="GEO12009P1"/>
    <property type="match status" value="1"/>
</dbReference>
<dbReference type="Pfam" id="PF00085">
    <property type="entry name" value="Thioredoxin"/>
    <property type="match status" value="1"/>
</dbReference>
<evidence type="ECO:0000259" key="7">
    <source>
        <dbReference type="PROSITE" id="PS51352"/>
    </source>
</evidence>
<dbReference type="Gene3D" id="1.25.40.10">
    <property type="entry name" value="Tetratricopeptide repeat domain"/>
    <property type="match status" value="1"/>
</dbReference>
<name>A0A2N3Y9X5_SACSN</name>
<evidence type="ECO:0000256" key="4">
    <source>
        <dbReference type="ARBA" id="ARBA00023157"/>
    </source>
</evidence>
<dbReference type="PANTHER" id="PTHR45663">
    <property type="entry name" value="GEO12009P1"/>
    <property type="match status" value="1"/>
</dbReference>
<dbReference type="FunFam" id="3.40.30.10:FF:000001">
    <property type="entry name" value="Thioredoxin"/>
    <property type="match status" value="1"/>
</dbReference>
<reference evidence="8" key="1">
    <citation type="submission" date="2017-12" db="EMBL/GenBank/DDBJ databases">
        <title>Sequencing the genomes of 1000 Actinobacteria strains.</title>
        <authorList>
            <person name="Klenk H.-P."/>
        </authorList>
    </citation>
    <scope>NUCLEOTIDE SEQUENCE [LARGE SCALE GENOMIC DNA]</scope>
    <source>
        <strain evidence="8">DSM 44228</strain>
    </source>
</reference>
<protein>
    <recommendedName>
        <fullName evidence="6">Thioredoxin</fullName>
    </recommendedName>
</protein>